<sequence length="252" mass="27298">MATVLHPLGSTSERERVPIVEATGVVKVYDTGRVKVPALRGVSLTVYRGEMVAVMGPSGSGKTTLLNCLSGLDTIDEGQILIAGKELAKLPDDVRSEFRARHMGFVFQLFNLIPVLTALENVELPALLAGVRPSEARRRAMQVLEQVGLADRAGHKPAELSGGQQQRVAIARALVNQPDIIWADEPTGNLDTETADEVMALMRRLNQENGQTFVIVTHDPRIGAMCDRIIHMRDGLIIDDGLAQHQVANGGE</sequence>
<evidence type="ECO:0000256" key="4">
    <source>
        <dbReference type="ARBA" id="ARBA00038388"/>
    </source>
</evidence>
<comment type="similarity">
    <text evidence="4">Belongs to the ABC transporter superfamily. Macrolide exporter (TC 3.A.1.122) family.</text>
</comment>
<comment type="caution">
    <text evidence="5">The sequence shown here is derived from an EMBL/GenBank/DDBJ whole genome shotgun (WGS) entry which is preliminary data.</text>
</comment>
<dbReference type="SMART" id="SM00382">
    <property type="entry name" value="AAA"/>
    <property type="match status" value="1"/>
</dbReference>
<keyword evidence="1" id="KW-0813">Transport</keyword>
<dbReference type="InterPro" id="IPR027417">
    <property type="entry name" value="P-loop_NTPase"/>
</dbReference>
<gene>
    <name evidence="5" type="ORF">ENP47_03220</name>
</gene>
<dbReference type="Gene3D" id="3.40.50.300">
    <property type="entry name" value="P-loop containing nucleotide triphosphate hydrolases"/>
    <property type="match status" value="1"/>
</dbReference>
<dbReference type="GO" id="GO:0005886">
    <property type="term" value="C:plasma membrane"/>
    <property type="evidence" value="ECO:0007669"/>
    <property type="project" value="TreeGrafter"/>
</dbReference>
<dbReference type="FunFam" id="3.40.50.300:FF:000032">
    <property type="entry name" value="Export ABC transporter ATP-binding protein"/>
    <property type="match status" value="1"/>
</dbReference>
<dbReference type="AlphaFoldDB" id="A0A7C1K4N9"/>
<dbReference type="InterPro" id="IPR003439">
    <property type="entry name" value="ABC_transporter-like_ATP-bd"/>
</dbReference>
<protein>
    <submittedName>
        <fullName evidence="5">ABC transporter ATP-binding protein</fullName>
    </submittedName>
</protein>
<dbReference type="GO" id="GO:0016887">
    <property type="term" value="F:ATP hydrolysis activity"/>
    <property type="evidence" value="ECO:0007669"/>
    <property type="project" value="InterPro"/>
</dbReference>
<dbReference type="PROSITE" id="PS00211">
    <property type="entry name" value="ABC_TRANSPORTER_1"/>
    <property type="match status" value="1"/>
</dbReference>
<dbReference type="EMBL" id="DSJL01000007">
    <property type="protein sequence ID" value="HEF64603.1"/>
    <property type="molecule type" value="Genomic_DNA"/>
</dbReference>
<proteinExistence type="inferred from homology"/>
<evidence type="ECO:0000256" key="1">
    <source>
        <dbReference type="ARBA" id="ARBA00022448"/>
    </source>
</evidence>
<dbReference type="GO" id="GO:0005524">
    <property type="term" value="F:ATP binding"/>
    <property type="evidence" value="ECO:0007669"/>
    <property type="project" value="UniProtKB-KW"/>
</dbReference>
<reference evidence="5" key="1">
    <citation type="journal article" date="2020" name="mSystems">
        <title>Genome- and Community-Level Interaction Insights into Carbon Utilization and Element Cycling Functions of Hydrothermarchaeota in Hydrothermal Sediment.</title>
        <authorList>
            <person name="Zhou Z."/>
            <person name="Liu Y."/>
            <person name="Xu W."/>
            <person name="Pan J."/>
            <person name="Luo Z.H."/>
            <person name="Li M."/>
        </authorList>
    </citation>
    <scope>NUCLEOTIDE SEQUENCE [LARGE SCALE GENOMIC DNA]</scope>
    <source>
        <strain evidence="5">SpSt-222</strain>
    </source>
</reference>
<name>A0A7C1K4N9_THERO</name>
<dbReference type="InterPro" id="IPR017911">
    <property type="entry name" value="MacB-like_ATP-bd"/>
</dbReference>
<evidence type="ECO:0000256" key="3">
    <source>
        <dbReference type="ARBA" id="ARBA00022840"/>
    </source>
</evidence>
<dbReference type="InterPro" id="IPR017871">
    <property type="entry name" value="ABC_transporter-like_CS"/>
</dbReference>
<dbReference type="CDD" id="cd03255">
    <property type="entry name" value="ABC_MJ0796_LolCDE_FtsE"/>
    <property type="match status" value="1"/>
</dbReference>
<dbReference type="PANTHER" id="PTHR24220">
    <property type="entry name" value="IMPORT ATP-BINDING PROTEIN"/>
    <property type="match status" value="1"/>
</dbReference>
<keyword evidence="3 5" id="KW-0067">ATP-binding</keyword>
<dbReference type="PANTHER" id="PTHR24220:SF86">
    <property type="entry name" value="ABC TRANSPORTER ABCH.1"/>
    <property type="match status" value="1"/>
</dbReference>
<organism evidence="5">
    <name type="scientific">Thermomicrobium roseum</name>
    <dbReference type="NCBI Taxonomy" id="500"/>
    <lineage>
        <taxon>Bacteria</taxon>
        <taxon>Pseudomonadati</taxon>
        <taxon>Thermomicrobiota</taxon>
        <taxon>Thermomicrobia</taxon>
        <taxon>Thermomicrobiales</taxon>
        <taxon>Thermomicrobiaceae</taxon>
        <taxon>Thermomicrobium</taxon>
    </lineage>
</organism>
<dbReference type="GO" id="GO:0022857">
    <property type="term" value="F:transmembrane transporter activity"/>
    <property type="evidence" value="ECO:0007669"/>
    <property type="project" value="UniProtKB-ARBA"/>
</dbReference>
<dbReference type="SUPFAM" id="SSF52540">
    <property type="entry name" value="P-loop containing nucleoside triphosphate hydrolases"/>
    <property type="match status" value="1"/>
</dbReference>
<evidence type="ECO:0000313" key="5">
    <source>
        <dbReference type="EMBL" id="HEF64603.1"/>
    </source>
</evidence>
<dbReference type="GO" id="GO:0098796">
    <property type="term" value="C:membrane protein complex"/>
    <property type="evidence" value="ECO:0007669"/>
    <property type="project" value="UniProtKB-ARBA"/>
</dbReference>
<dbReference type="InterPro" id="IPR003593">
    <property type="entry name" value="AAA+_ATPase"/>
</dbReference>
<dbReference type="Pfam" id="PF00005">
    <property type="entry name" value="ABC_tran"/>
    <property type="match status" value="1"/>
</dbReference>
<dbReference type="PROSITE" id="PS50893">
    <property type="entry name" value="ABC_TRANSPORTER_2"/>
    <property type="match status" value="1"/>
</dbReference>
<keyword evidence="2" id="KW-0547">Nucleotide-binding</keyword>
<evidence type="ECO:0000256" key="2">
    <source>
        <dbReference type="ARBA" id="ARBA00022741"/>
    </source>
</evidence>
<accession>A0A7C1K4N9</accession>
<dbReference type="InterPro" id="IPR015854">
    <property type="entry name" value="ABC_transpr_LolD-like"/>
</dbReference>